<name>A0ACD6B8B9_9BACT</name>
<dbReference type="PDB" id="3V9A">
    <property type="method" value="X-ray"/>
    <property type="resolution" value="2.07 A"/>
    <property type="chains" value="A=1-297"/>
</dbReference>
<evidence type="ECO:0007829" key="7">
    <source>
        <dbReference type="PDB" id="3H19"/>
    </source>
</evidence>
<proteinExistence type="evidence at protein level"/>
<reference evidence="3 4" key="4">
    <citation type="submission" date="2009-02" db="PDB data bank">
        <title>Structural and biological characterization of EstE5.</title>
        <authorList>
            <person name="Hwang K.Y."/>
            <person name="Nam K.H."/>
        </authorList>
    </citation>
    <scope>X-RAY CRYSTALLOGRAPHY (1.96 ANGSTROMS) OF 1-297</scope>
</reference>
<evidence type="ECO:0007829" key="4">
    <source>
        <dbReference type="PDB" id="3G9U"/>
    </source>
</evidence>
<dbReference type="PDB" id="3G9T">
    <property type="method" value="X-ray"/>
    <property type="resolution" value="1.96 A"/>
    <property type="chains" value="A=1-297"/>
</dbReference>
<evidence type="ECO:0007829" key="8">
    <source>
        <dbReference type="PDB" id="3H1A"/>
    </source>
</evidence>
<reference evidence="1" key="1">
    <citation type="submission" date="2006-07" db="EMBL/GenBank/DDBJ databases">
        <authorList>
            <person name="Kim S."/>
            <person name="Kim M."/>
            <person name="Yeo Y."/>
            <person name="Yoon S."/>
            <person name="Koo B."/>
        </authorList>
    </citation>
    <scope>NUCLEOTIDE SEQUENCE</scope>
</reference>
<reference evidence="5 6" key="3">
    <citation type="journal article" date="2009" name="Biochem. Biophys. Res. Commun.">
        <title>The crystal structure of an HSL-homolog EstE5 complex with PMSF reveals a unique configuration that inhibits the nucleophile Ser144 in catalytic triads.</title>
        <authorList>
            <person name="Nam K.H."/>
            <person name="Kim S.J."/>
            <person name="Priyadarshi A."/>
            <person name="Kim H.S."/>
            <person name="Hwang K.Y."/>
        </authorList>
    </citation>
    <scope>X-RAY CRYSTALLOGRAPHY (2.40 ANGSTROMS) OF 1-297</scope>
</reference>
<protein>
    <submittedName>
        <fullName evidence="1">Esterase/lipase</fullName>
    </submittedName>
</protein>
<accession>Q0GMU2</accession>
<dbReference type="PDB" id="3H1B">
    <property type="method" value="X-ray"/>
    <property type="resolution" value="2.10 A"/>
    <property type="chains" value="A=1-297"/>
</dbReference>
<evidence type="ECO:0007829" key="6">
    <source>
        <dbReference type="PDB" id="3H18"/>
    </source>
</evidence>
<evidence type="ECO:0007829" key="5">
    <source>
        <dbReference type="PDB" id="3H17"/>
    </source>
</evidence>
<dbReference type="PDB" id="3FAK">
    <property type="method" value="X-ray"/>
    <property type="resolution" value="1.90 A"/>
    <property type="chains" value="A=1-297"/>
</dbReference>
<dbReference type="PDB" id="3G9U">
    <property type="method" value="X-ray"/>
    <property type="resolution" value="2.20 A"/>
    <property type="chains" value="A=1-297"/>
</dbReference>
<dbReference type="PDB" id="3L1H">
    <property type="method" value="X-ray"/>
    <property type="resolution" value="2.40 A"/>
    <property type="chains" value="A=1-297"/>
</dbReference>
<dbReference type="PDB" id="3H1A">
    <property type="method" value="X-ray"/>
    <property type="resolution" value="2.50 A"/>
    <property type="chains" value="A=1-297"/>
</dbReference>
<dbReference type="PDB" id="3H18">
    <property type="method" value="X-ray"/>
    <property type="resolution" value="2.40 A"/>
    <property type="chains" value="A=1-297"/>
</dbReference>
<evidence type="ECO:0007829" key="11">
    <source>
        <dbReference type="PDB" id="3V9A"/>
    </source>
</evidence>
<keyword evidence="2 3" id="KW-0002">3D-structure</keyword>
<dbReference type="PDB" id="3H17">
    <property type="method" value="X-ray"/>
    <property type="resolution" value="2.50 A"/>
    <property type="chains" value="A=1-297"/>
</dbReference>
<evidence type="ECO:0007829" key="3">
    <source>
        <dbReference type="PDB" id="3G9T"/>
    </source>
</evidence>
<dbReference type="PDB" id="3L1J">
    <property type="method" value="X-ray"/>
    <property type="resolution" value="2.00 A"/>
    <property type="chains" value="A=1-297"/>
</dbReference>
<dbReference type="PDB" id="3H19">
    <property type="method" value="X-ray"/>
    <property type="resolution" value="2.30 A"/>
    <property type="chains" value="A=1-297"/>
</dbReference>
<sequence length="297" mass="31916">MAGPEIVKLKKILREKAVPPGTEVPLDVMRKGMEKVAFKAADDIQVEQVTVAGCAAEWVRAPGCQAGKAILYLHGGGYVMGSINTHRSMVGEISRASQAAALLLDYRLAPEHPFPAAVEDGVAAYRWLLDQGFKPQHLSISGDSAGGGLVLAVLVSARDQGLPMPASAIPISPWADMTCTNDSFKTRAEADPMVAPGGINKMAARYLNGADAKHPYASPNFANLKGLPPLLIHVGRDEVLLDDSIKLDAKAKADGVKSTLEIWDDMIHVWHAFHPMLPEGKQAIVRVGEFMREQWAA</sequence>
<reference evidence="1 2" key="2">
    <citation type="journal article" date="2009" name="Biochem. Biophys. Res. Commun.">
        <title>Structural and functional analysis of a novel EstE5 belonging to the subfamily of hormone-sensitive lipase.</title>
        <authorList>
            <person name="Nam K.H."/>
            <person name="Kim M.Y."/>
            <person name="Kim S.J."/>
            <person name="Priyadarshi A."/>
            <person name="Lee W.H."/>
            <person name="Hwang K.Y."/>
        </authorList>
    </citation>
    <scope>NUCLEOTIDE SEQUENCE</scope>
</reference>
<reference evidence="7 8" key="5">
    <citation type="submission" date="2009-04" db="PDB data bank">
        <title>Crystal structure of EstE5, was soaked by organic solvent.</title>
        <authorList>
            <person name="Hwang K.Y."/>
            <person name="Nam K.H."/>
        </authorList>
    </citation>
    <scope>X-RAY CRYSTALLOGRAPHY (2.10 ANGSTROMS) OF 1-297</scope>
</reference>
<reference evidence="11" key="7">
    <citation type="submission" date="2011-12" db="PDB data bank">
        <title>Crystal structure of Esterase/Lipase from uncultured bacterium.</title>
        <authorList>
            <person name="Kim I.J."/>
            <person name="Nam K.H."/>
        </authorList>
    </citation>
    <scope>X-RAY CRYSTALLOGRAPHY (2.07 ANGSTROMS) OF 1-297</scope>
</reference>
<accession>A0ACD6B8B9</accession>
<evidence type="ECO:0000313" key="1">
    <source>
        <dbReference type="EMBL" id="ABI18351.1"/>
    </source>
</evidence>
<reference evidence="9 10" key="6">
    <citation type="submission" date="2009-12" db="PDB data bank">
        <title>Structural insights into the noninvasive inhibition of HSL-homolog EstE5 by organic solvents and metal ions.</title>
        <authorList>
            <person name="Nam K.H."/>
            <person name="Hwang K.Y."/>
        </authorList>
    </citation>
    <scope>X-RAY CRYSTALLOGRAPHY (2.00 ANGSTROMS) OF 1-297</scope>
</reference>
<dbReference type="EMBL" id="DQ842023">
    <property type="protein sequence ID" value="ABI18351.1"/>
    <property type="molecule type" value="Genomic_DNA"/>
</dbReference>
<dbReference type="PDB" id="3G9Z">
    <property type="method" value="X-ray"/>
    <property type="resolution" value="2.20 A"/>
    <property type="chains" value="A=1-297"/>
</dbReference>
<dbReference type="PDB" id="3L1I">
    <property type="method" value="X-ray"/>
    <property type="resolution" value="2.20 A"/>
    <property type="chains" value="A=1-297"/>
</dbReference>
<evidence type="ECO:0007829" key="9">
    <source>
        <dbReference type="PDB" id="3L1H"/>
    </source>
</evidence>
<evidence type="ECO:0007829" key="10">
    <source>
        <dbReference type="PDB" id="3L1I"/>
    </source>
</evidence>
<gene>
    <name evidence="1" type="primary">estE5</name>
</gene>
<evidence type="ECO:0007829" key="2">
    <source>
        <dbReference type="PDB" id="3FAK"/>
    </source>
</evidence>
<organism evidence="1">
    <name type="scientific">uncultured bacterium</name>
    <dbReference type="NCBI Taxonomy" id="77133"/>
    <lineage>
        <taxon>Bacteria</taxon>
        <taxon>environmental samples</taxon>
    </lineage>
</organism>